<comment type="caution">
    <text evidence="2">The sequence shown here is derived from an EMBL/GenBank/DDBJ whole genome shotgun (WGS) entry which is preliminary data.</text>
</comment>
<dbReference type="GO" id="GO:0016020">
    <property type="term" value="C:membrane"/>
    <property type="evidence" value="ECO:0007669"/>
    <property type="project" value="TreeGrafter"/>
</dbReference>
<dbReference type="GO" id="GO:0005797">
    <property type="term" value="C:Golgi medial cisterna"/>
    <property type="evidence" value="ECO:0007669"/>
    <property type="project" value="TreeGrafter"/>
</dbReference>
<dbReference type="OrthoDB" id="432953at2759"/>
<evidence type="ECO:0000313" key="3">
    <source>
        <dbReference type="Proteomes" id="UP000670152"/>
    </source>
</evidence>
<evidence type="ECO:0000313" key="2">
    <source>
        <dbReference type="EMBL" id="KAG5328959.1"/>
    </source>
</evidence>
<dbReference type="Pfam" id="PF12722">
    <property type="entry name" value="Hid1"/>
    <property type="match status" value="1"/>
</dbReference>
<sequence length="546" mass="62042">MFTSLLNTVCAYDPVGYGVPYNHLLFTDSLEPLVDVALQILIVTLDHDTTGGIPMEEGAVGDNLFINYLSRIHRDEDFQFVLKGITRLLNNPLMQTYLPNSTKKVHFHQELLVFFWKMCDYNKKFLYYVLKSSDVLEVLVPILYHLNDSRADQSRVGLMHIGVFILLLLSGERNFGVRLNKPYTATVPMDIPVFTGTHADLLVTVFHKIITTGHQRLQPLFDCLLTILVNVSPYLKTLSMVASTKLLHLLEAFSTPWFLFSAPTNHHLVFFLLEIFNNIIQYQFDGNSNLVYTIIRKRQVFHALANLPSDCNTIAKSLSKRQRRHMPASTSNENVSEAAMEGSHPAQPAEPGTLKASLLETPGIENMTEKESAHPLSPSVSIDINKLITNRSERESKTEDIAEESMNVTKNSVVPKGGIRVAEQASNNNVTNVNQWVPSSDWVYQWKSKLPLQTIMRLLQVLVPQVEKICIDKGLTDESEILKFLQHGTLVGLLPVPHPILIRRYQANPGTTAWFRTYMWGVIYLRNVEPPIWYDTDVKLFEIQRV</sequence>
<protein>
    <submittedName>
        <fullName evidence="2">HID1 protein</fullName>
    </submittedName>
</protein>
<feature type="region of interest" description="Disordered" evidence="1">
    <location>
        <begin position="319"/>
        <end position="352"/>
    </location>
</feature>
<proteinExistence type="predicted"/>
<dbReference type="InterPro" id="IPR026705">
    <property type="entry name" value="Hid-1/Ecm30"/>
</dbReference>
<dbReference type="Proteomes" id="UP000670152">
    <property type="component" value="Unassembled WGS sequence"/>
</dbReference>
<evidence type="ECO:0000256" key="1">
    <source>
        <dbReference type="SAM" id="MobiDB-lite"/>
    </source>
</evidence>
<organism evidence="2 3">
    <name type="scientific">Acromyrmex heyeri</name>
    <dbReference type="NCBI Taxonomy" id="230685"/>
    <lineage>
        <taxon>Eukaryota</taxon>
        <taxon>Metazoa</taxon>
        <taxon>Ecdysozoa</taxon>
        <taxon>Arthropoda</taxon>
        <taxon>Hexapoda</taxon>
        <taxon>Insecta</taxon>
        <taxon>Pterygota</taxon>
        <taxon>Neoptera</taxon>
        <taxon>Endopterygota</taxon>
        <taxon>Hymenoptera</taxon>
        <taxon>Apocrita</taxon>
        <taxon>Aculeata</taxon>
        <taxon>Formicoidea</taxon>
        <taxon>Formicidae</taxon>
        <taxon>Myrmicinae</taxon>
        <taxon>Acromyrmex</taxon>
    </lineage>
</organism>
<feature type="non-terminal residue" evidence="2">
    <location>
        <position position="546"/>
    </location>
</feature>
<keyword evidence="3" id="KW-1185">Reference proteome</keyword>
<reference evidence="2 3" key="1">
    <citation type="submission" date="2020-02" db="EMBL/GenBank/DDBJ databases">
        <title>Relaxed selection underlies rapid genomic changes in the transitions from sociality to social parasitism in ants.</title>
        <authorList>
            <person name="Bi X."/>
        </authorList>
    </citation>
    <scope>NUCLEOTIDE SEQUENCE [LARGE SCALE GENOMIC DNA]</scope>
    <source>
        <strain evidence="2">BGI-DK2014b</strain>
        <tissue evidence="2">Whole body</tissue>
    </source>
</reference>
<accession>A0A836G0B5</accession>
<dbReference type="GO" id="GO:0000138">
    <property type="term" value="C:Golgi trans cisterna"/>
    <property type="evidence" value="ECO:0007669"/>
    <property type="project" value="TreeGrafter"/>
</dbReference>
<dbReference type="PANTHER" id="PTHR21575:SF12">
    <property type="entry name" value="PROTEIN HID1"/>
    <property type="match status" value="1"/>
</dbReference>
<gene>
    <name evidence="2" type="primary">Hid1</name>
    <name evidence="2" type="ORF">G6Z77_0005468</name>
</gene>
<dbReference type="EMBL" id="JAANIB010006589">
    <property type="protein sequence ID" value="KAG5328959.1"/>
    <property type="molecule type" value="Genomic_DNA"/>
</dbReference>
<dbReference type="PANTHER" id="PTHR21575">
    <property type="entry name" value="PROTEIN HID1"/>
    <property type="match status" value="1"/>
</dbReference>
<name>A0A836G0B5_9HYME</name>
<feature type="non-terminal residue" evidence="2">
    <location>
        <position position="1"/>
    </location>
</feature>
<dbReference type="AlphaFoldDB" id="A0A836G0B5"/>